<reference evidence="17 18" key="1">
    <citation type="submission" date="2020-07" db="EMBL/GenBank/DDBJ databases">
        <title>Comparative genomics of pyrophilous fungi reveals a link between fire events and developmental genes.</title>
        <authorList>
            <consortium name="DOE Joint Genome Institute"/>
            <person name="Steindorff A.S."/>
            <person name="Carver A."/>
            <person name="Calhoun S."/>
            <person name="Stillman K."/>
            <person name="Liu H."/>
            <person name="Lipzen A."/>
            <person name="Pangilinan J."/>
            <person name="Labutti K."/>
            <person name="Bruns T.D."/>
            <person name="Grigoriev I.V."/>
        </authorList>
    </citation>
    <scope>NUCLEOTIDE SEQUENCE [LARGE SCALE GENOMIC DNA]</scope>
    <source>
        <strain evidence="17 18">CBS 144469</strain>
    </source>
</reference>
<dbReference type="InterPro" id="IPR013130">
    <property type="entry name" value="Fe3_Rdtase_TM_dom"/>
</dbReference>
<organism evidence="17 18">
    <name type="scientific">Ephemerocybe angulata</name>
    <dbReference type="NCBI Taxonomy" id="980116"/>
    <lineage>
        <taxon>Eukaryota</taxon>
        <taxon>Fungi</taxon>
        <taxon>Dikarya</taxon>
        <taxon>Basidiomycota</taxon>
        <taxon>Agaricomycotina</taxon>
        <taxon>Agaricomycetes</taxon>
        <taxon>Agaricomycetidae</taxon>
        <taxon>Agaricales</taxon>
        <taxon>Agaricineae</taxon>
        <taxon>Psathyrellaceae</taxon>
        <taxon>Ephemerocybe</taxon>
    </lineage>
</organism>
<dbReference type="InterPro" id="IPR017927">
    <property type="entry name" value="FAD-bd_FR_type"/>
</dbReference>
<feature type="transmembrane region" description="Helical" evidence="15">
    <location>
        <begin position="232"/>
        <end position="250"/>
    </location>
</feature>
<keyword evidence="11 15" id="KW-0472">Membrane</keyword>
<dbReference type="Pfam" id="PF01794">
    <property type="entry name" value="Ferric_reduct"/>
    <property type="match status" value="1"/>
</dbReference>
<comment type="caution">
    <text evidence="17">The sequence shown here is derived from an EMBL/GenBank/DDBJ whole genome shotgun (WGS) entry which is preliminary data.</text>
</comment>
<comment type="subcellular location">
    <subcellularLocation>
        <location evidence="1">Cell membrane</location>
        <topology evidence="1">Multi-pass membrane protein</topology>
    </subcellularLocation>
</comment>
<dbReference type="GO" id="GO:0005886">
    <property type="term" value="C:plasma membrane"/>
    <property type="evidence" value="ECO:0007669"/>
    <property type="project" value="UniProtKB-SubCell"/>
</dbReference>
<evidence type="ECO:0000256" key="5">
    <source>
        <dbReference type="ARBA" id="ARBA00022475"/>
    </source>
</evidence>
<evidence type="ECO:0000256" key="15">
    <source>
        <dbReference type="SAM" id="Phobius"/>
    </source>
</evidence>
<keyword evidence="12" id="KW-0325">Glycoprotein</keyword>
<dbReference type="CDD" id="cd06186">
    <property type="entry name" value="NOX_Duox_like_FAD_NADP"/>
    <property type="match status" value="1"/>
</dbReference>
<feature type="region of interest" description="Disordered" evidence="14">
    <location>
        <begin position="126"/>
        <end position="146"/>
    </location>
</feature>
<dbReference type="PANTHER" id="PTHR32361">
    <property type="entry name" value="FERRIC/CUPRIC REDUCTASE TRANSMEMBRANE COMPONENT"/>
    <property type="match status" value="1"/>
</dbReference>
<feature type="transmembrane region" description="Helical" evidence="15">
    <location>
        <begin position="182"/>
        <end position="205"/>
    </location>
</feature>
<evidence type="ECO:0000256" key="13">
    <source>
        <dbReference type="ARBA" id="ARBA00048483"/>
    </source>
</evidence>
<evidence type="ECO:0000256" key="6">
    <source>
        <dbReference type="ARBA" id="ARBA00022692"/>
    </source>
</evidence>
<dbReference type="AlphaFoldDB" id="A0A8H6IB97"/>
<dbReference type="GO" id="GO:0052851">
    <property type="term" value="F:ferric-chelate reductase (NADPH) activity"/>
    <property type="evidence" value="ECO:0007669"/>
    <property type="project" value="UniProtKB-EC"/>
</dbReference>
<dbReference type="InterPro" id="IPR013121">
    <property type="entry name" value="Fe_red_NAD-bd_6"/>
</dbReference>
<dbReference type="OrthoDB" id="4494341at2759"/>
<dbReference type="EC" id="1.16.1.9" evidence="3"/>
<dbReference type="Gene3D" id="3.40.50.80">
    <property type="entry name" value="Nucleotide-binding domain of ferredoxin-NADP reductase (FNR) module"/>
    <property type="match status" value="1"/>
</dbReference>
<dbReference type="EMBL" id="JACGCI010000008">
    <property type="protein sequence ID" value="KAF6762356.1"/>
    <property type="molecule type" value="Genomic_DNA"/>
</dbReference>
<keyword evidence="7" id="KW-0249">Electron transport</keyword>
<evidence type="ECO:0000259" key="16">
    <source>
        <dbReference type="PROSITE" id="PS51384"/>
    </source>
</evidence>
<evidence type="ECO:0000256" key="11">
    <source>
        <dbReference type="ARBA" id="ARBA00023136"/>
    </source>
</evidence>
<keyword evidence="10" id="KW-0406">Ion transport</keyword>
<comment type="catalytic activity">
    <reaction evidence="13">
        <text>2 a Fe(II)-siderophore + NADP(+) + H(+) = 2 a Fe(III)-siderophore + NADPH</text>
        <dbReference type="Rhea" id="RHEA:28795"/>
        <dbReference type="Rhea" id="RHEA-COMP:11342"/>
        <dbReference type="Rhea" id="RHEA-COMP:11344"/>
        <dbReference type="ChEBI" id="CHEBI:15378"/>
        <dbReference type="ChEBI" id="CHEBI:29033"/>
        <dbReference type="ChEBI" id="CHEBI:29034"/>
        <dbReference type="ChEBI" id="CHEBI:57783"/>
        <dbReference type="ChEBI" id="CHEBI:58349"/>
        <dbReference type="EC" id="1.16.1.9"/>
    </reaction>
</comment>
<evidence type="ECO:0000313" key="18">
    <source>
        <dbReference type="Proteomes" id="UP000521943"/>
    </source>
</evidence>
<dbReference type="InterPro" id="IPR039261">
    <property type="entry name" value="FNR_nucleotide-bd"/>
</dbReference>
<feature type="transmembrane region" description="Helical" evidence="15">
    <location>
        <begin position="101"/>
        <end position="118"/>
    </location>
</feature>
<feature type="domain" description="FAD-binding FR-type" evidence="16">
    <location>
        <begin position="346"/>
        <end position="456"/>
    </location>
</feature>
<evidence type="ECO:0000256" key="3">
    <source>
        <dbReference type="ARBA" id="ARBA00012668"/>
    </source>
</evidence>
<feature type="transmembrane region" description="Helical" evidence="15">
    <location>
        <begin position="262"/>
        <end position="285"/>
    </location>
</feature>
<evidence type="ECO:0000256" key="14">
    <source>
        <dbReference type="SAM" id="MobiDB-lite"/>
    </source>
</evidence>
<keyword evidence="5" id="KW-1003">Cell membrane</keyword>
<dbReference type="InterPro" id="IPR051410">
    <property type="entry name" value="Ferric/Cupric_Reductase"/>
</dbReference>
<keyword evidence="9" id="KW-0560">Oxidoreductase</keyword>
<dbReference type="PROSITE" id="PS51384">
    <property type="entry name" value="FAD_FR"/>
    <property type="match status" value="1"/>
</dbReference>
<keyword evidence="8 15" id="KW-1133">Transmembrane helix</keyword>
<proteinExistence type="inferred from homology"/>
<protein>
    <recommendedName>
        <fullName evidence="3">ferric-chelate reductase (NADPH)</fullName>
        <ecNumber evidence="3">1.16.1.9</ecNumber>
    </recommendedName>
</protein>
<evidence type="ECO:0000256" key="10">
    <source>
        <dbReference type="ARBA" id="ARBA00023065"/>
    </source>
</evidence>
<dbReference type="Pfam" id="PF08022">
    <property type="entry name" value="FAD_binding_8"/>
    <property type="match status" value="1"/>
</dbReference>
<evidence type="ECO:0000256" key="2">
    <source>
        <dbReference type="ARBA" id="ARBA00006278"/>
    </source>
</evidence>
<dbReference type="GO" id="GO:0015677">
    <property type="term" value="P:copper ion import"/>
    <property type="evidence" value="ECO:0007669"/>
    <property type="project" value="TreeGrafter"/>
</dbReference>
<dbReference type="Pfam" id="PF08030">
    <property type="entry name" value="NAD_binding_6"/>
    <property type="match status" value="1"/>
</dbReference>
<keyword evidence="6 15" id="KW-0812">Transmembrane</keyword>
<evidence type="ECO:0000313" key="17">
    <source>
        <dbReference type="EMBL" id="KAF6762356.1"/>
    </source>
</evidence>
<dbReference type="SUPFAM" id="SSF63380">
    <property type="entry name" value="Riboflavin synthase domain-like"/>
    <property type="match status" value="1"/>
</dbReference>
<dbReference type="GO" id="GO:0006826">
    <property type="term" value="P:iron ion transport"/>
    <property type="evidence" value="ECO:0007669"/>
    <property type="project" value="UniProtKB-ARBA"/>
</dbReference>
<evidence type="ECO:0000256" key="9">
    <source>
        <dbReference type="ARBA" id="ARBA00023002"/>
    </source>
</evidence>
<evidence type="ECO:0000256" key="1">
    <source>
        <dbReference type="ARBA" id="ARBA00004651"/>
    </source>
</evidence>
<gene>
    <name evidence="17" type="ORF">DFP72DRAFT_878622</name>
</gene>
<dbReference type="GO" id="GO:0006879">
    <property type="term" value="P:intracellular iron ion homeostasis"/>
    <property type="evidence" value="ECO:0007669"/>
    <property type="project" value="TreeGrafter"/>
</dbReference>
<dbReference type="SFLD" id="SFLDS00052">
    <property type="entry name" value="Ferric_Reductase_Domain"/>
    <property type="match status" value="1"/>
</dbReference>
<comment type="similarity">
    <text evidence="2">Belongs to the ferric reductase (FRE) family.</text>
</comment>
<dbReference type="InterPro" id="IPR013112">
    <property type="entry name" value="FAD-bd_8"/>
</dbReference>
<dbReference type="PANTHER" id="PTHR32361:SF9">
    <property type="entry name" value="FERRIC REDUCTASE TRANSMEMBRANE COMPONENT 3-RELATED"/>
    <property type="match status" value="1"/>
</dbReference>
<evidence type="ECO:0000256" key="8">
    <source>
        <dbReference type="ARBA" id="ARBA00022989"/>
    </source>
</evidence>
<evidence type="ECO:0000256" key="12">
    <source>
        <dbReference type="ARBA" id="ARBA00023180"/>
    </source>
</evidence>
<accession>A0A8H6IB97</accession>
<keyword evidence="4" id="KW-0813">Transport</keyword>
<sequence length="611" mass="67673">MFLPGERYPKTLPHGSNSKADALIGEQVTYSRSWVNRAGKDGFGMANLQPLDKRTLSAMVTLFLPFSRMDSHLHYARATTAFTTADRLIRTEKDRKAVRDIWIFLASVLAFFTLVNLVRKLSTKLHHPQRSSPPASPSDVEKTEARLPGKQLASRLTRVSSAVATSFRIVAFRWAIPIGPNALATVSELACICLYIAANLLWLFLDSTYTLLQRFSGMTGVSHEKLNVLHRAAGRTMFLMLWIHTIGRAVSGLPPKVQYHDYFMQAGIIGLAALTAGVFLSVRIFRQALFEFFFVTHIAFMLMFLIGGYIHLHEQGYDFYIWPSLLVWGLDRLFRALRLLWHNTFRLNESAKSQAIAELLTEDTIRLTFKRKFHWKPGQHAYVSLPKISRLPSEAHPFTIASLPGNPDGTQSEENSVVFLIRTRSGVTRRLREFVSKTATNSVAAYRGSGISYTLPLLLDLIRQSSIGGKSEVRRVLFVWVVRGDGHLPWITETLSKALSGSKQALDVEVRLYVTRANVAPGCMAKNEVFPEPESSGNAPHIHHGRPDITTLLHDEISASSGPVSVDVAGPGALTASVREALSTGVASPGAVLKGTASVTLHVETFGMIQS</sequence>
<dbReference type="InterPro" id="IPR017938">
    <property type="entry name" value="Riboflavin_synthase-like_b-brl"/>
</dbReference>
<evidence type="ECO:0000256" key="4">
    <source>
        <dbReference type="ARBA" id="ARBA00022448"/>
    </source>
</evidence>
<evidence type="ECO:0000256" key="7">
    <source>
        <dbReference type="ARBA" id="ARBA00022982"/>
    </source>
</evidence>
<name>A0A8H6IB97_9AGAR</name>
<keyword evidence="18" id="KW-1185">Reference proteome</keyword>
<feature type="transmembrane region" description="Helical" evidence="15">
    <location>
        <begin position="292"/>
        <end position="313"/>
    </location>
</feature>
<dbReference type="Proteomes" id="UP000521943">
    <property type="component" value="Unassembled WGS sequence"/>
</dbReference>